<dbReference type="EMBL" id="JALBWM010000036">
    <property type="protein sequence ID" value="MCO1334739.1"/>
    <property type="molecule type" value="Genomic_DNA"/>
</dbReference>
<feature type="transmembrane region" description="Helical" evidence="1">
    <location>
        <begin position="78"/>
        <end position="100"/>
    </location>
</feature>
<comment type="caution">
    <text evidence="2">The sequence shown here is derived from an EMBL/GenBank/DDBJ whole genome shotgun (WGS) entry which is preliminary data.</text>
</comment>
<gene>
    <name evidence="2" type="ORF">MO867_10340</name>
</gene>
<dbReference type="PANTHER" id="PTHR40106:SF1">
    <property type="entry name" value="INNER MEMBRANE PROTEIN RCLC"/>
    <property type="match status" value="1"/>
</dbReference>
<dbReference type="InterPro" id="IPR007339">
    <property type="entry name" value="RclC-like"/>
</dbReference>
<keyword evidence="1" id="KW-0472">Membrane</keyword>
<dbReference type="RefSeq" id="WP_252466354.1">
    <property type="nucleotide sequence ID" value="NZ_JALBWM010000036.1"/>
</dbReference>
<dbReference type="AlphaFoldDB" id="A0A9X2J5T7"/>
<evidence type="ECO:0000313" key="2">
    <source>
        <dbReference type="EMBL" id="MCO1334739.1"/>
    </source>
</evidence>
<organism evidence="2 3">
    <name type="scientific">Microbulbifer okhotskensis</name>
    <dbReference type="NCBI Taxonomy" id="2926617"/>
    <lineage>
        <taxon>Bacteria</taxon>
        <taxon>Pseudomonadati</taxon>
        <taxon>Pseudomonadota</taxon>
        <taxon>Gammaproteobacteria</taxon>
        <taxon>Cellvibrionales</taxon>
        <taxon>Microbulbiferaceae</taxon>
        <taxon>Microbulbifer</taxon>
    </lineage>
</organism>
<dbReference type="PANTHER" id="PTHR40106">
    <property type="entry name" value="INNER MEMBRANE PROTEIN RCLC"/>
    <property type="match status" value="1"/>
</dbReference>
<feature type="transmembrane region" description="Helical" evidence="1">
    <location>
        <begin position="245"/>
        <end position="266"/>
    </location>
</feature>
<dbReference type="Proteomes" id="UP001139028">
    <property type="component" value="Unassembled WGS sequence"/>
</dbReference>
<reference evidence="2" key="1">
    <citation type="journal article" date="2022" name="Arch. Microbiol.">
        <title>Microbulbifer okhotskensis sp. nov., isolated from a deep bottom sediment of the Okhotsk Sea.</title>
        <authorList>
            <person name="Romanenko L."/>
            <person name="Kurilenko V."/>
            <person name="Otstavnykh N."/>
            <person name="Velansky P."/>
            <person name="Isaeva M."/>
            <person name="Mikhailov V."/>
        </authorList>
    </citation>
    <scope>NUCLEOTIDE SEQUENCE</scope>
    <source>
        <strain evidence="2">OS29</strain>
    </source>
</reference>
<evidence type="ECO:0000256" key="1">
    <source>
        <dbReference type="SAM" id="Phobius"/>
    </source>
</evidence>
<sequence length="283" mass="31270">MSILFRKLPFGLLTIVFAMMSVALISGQWGGIKSIFEFYGVSADGTLATIRIVTAIVFIIVAVLSALSLYTCRLIKPLAGIVIVISIIPLLSLLGSTHWIASLSGFPAIGSGQGIIKYFALMAIAVTWLCRDKLSPRVLIWINYFPIGLVLLWIGGMKFTTIEAEGIEGLVRSSPLMSWLYSFFSVQMASNLIGIYDLIALVIFALGLYIRQLLWVGLLLCAAVFLTTQTFLLSYPQSWAAPWQLSSSGIFIIKDLWFIVNLINIMDLKQNRVKYSRTNKALG</sequence>
<keyword evidence="1" id="KW-1133">Transmembrane helix</keyword>
<dbReference type="GO" id="GO:1901530">
    <property type="term" value="P:response to hypochlorite"/>
    <property type="evidence" value="ECO:0007669"/>
    <property type="project" value="TreeGrafter"/>
</dbReference>
<feature type="transmembrane region" description="Helical" evidence="1">
    <location>
        <begin position="12"/>
        <end position="32"/>
    </location>
</feature>
<dbReference type="GO" id="GO:0005886">
    <property type="term" value="C:plasma membrane"/>
    <property type="evidence" value="ECO:0007669"/>
    <property type="project" value="TreeGrafter"/>
</dbReference>
<protein>
    <submittedName>
        <fullName evidence="2">YkgB family protein</fullName>
    </submittedName>
</protein>
<keyword evidence="3" id="KW-1185">Reference proteome</keyword>
<feature type="transmembrane region" description="Helical" evidence="1">
    <location>
        <begin position="106"/>
        <end position="129"/>
    </location>
</feature>
<keyword evidence="1" id="KW-0812">Transmembrane</keyword>
<evidence type="ECO:0000313" key="3">
    <source>
        <dbReference type="Proteomes" id="UP001139028"/>
    </source>
</evidence>
<dbReference type="Pfam" id="PF04224">
    <property type="entry name" value="DUF417"/>
    <property type="match status" value="1"/>
</dbReference>
<proteinExistence type="predicted"/>
<feature type="transmembrane region" description="Helical" evidence="1">
    <location>
        <begin position="213"/>
        <end position="233"/>
    </location>
</feature>
<name>A0A9X2J5T7_9GAMM</name>
<feature type="transmembrane region" description="Helical" evidence="1">
    <location>
        <begin position="52"/>
        <end position="71"/>
    </location>
</feature>
<accession>A0A9X2J5T7</accession>
<feature type="transmembrane region" description="Helical" evidence="1">
    <location>
        <begin position="141"/>
        <end position="159"/>
    </location>
</feature>
<feature type="transmembrane region" description="Helical" evidence="1">
    <location>
        <begin position="179"/>
        <end position="206"/>
    </location>
</feature>